<dbReference type="EMBL" id="JACRJB010000053">
    <property type="protein sequence ID" value="MBI5131526.1"/>
    <property type="molecule type" value="Genomic_DNA"/>
</dbReference>
<proteinExistence type="predicted"/>
<evidence type="ECO:0000313" key="1">
    <source>
        <dbReference type="EMBL" id="MBI5131526.1"/>
    </source>
</evidence>
<reference evidence="1" key="1">
    <citation type="submission" date="2020-07" db="EMBL/GenBank/DDBJ databases">
        <title>Huge and variable diversity of episymbiotic CPR bacteria and DPANN archaea in groundwater ecosystems.</title>
        <authorList>
            <person name="He C.Y."/>
            <person name="Keren R."/>
            <person name="Whittaker M."/>
            <person name="Farag I.F."/>
            <person name="Doudna J."/>
            <person name="Cate J.H.D."/>
            <person name="Banfield J.F."/>
        </authorList>
    </citation>
    <scope>NUCLEOTIDE SEQUENCE</scope>
    <source>
        <strain evidence="1">NC_groundwater_1818_Pr3_B-0.1um_66_35</strain>
    </source>
</reference>
<comment type="caution">
    <text evidence="1">The sequence shown here is derived from an EMBL/GenBank/DDBJ whole genome shotgun (WGS) entry which is preliminary data.</text>
</comment>
<gene>
    <name evidence="1" type="ORF">HZA66_18975</name>
</gene>
<evidence type="ECO:0008006" key="3">
    <source>
        <dbReference type="Google" id="ProtNLM"/>
    </source>
</evidence>
<dbReference type="Proteomes" id="UP000782519">
    <property type="component" value="Unassembled WGS sequence"/>
</dbReference>
<sequence length="289" mass="32221">MGRYDISLKAVLKRGNSRILGALGMPGAYRELSPEFPSMRKRTADFLAVVKQPRKRPLLAQVELQTSPDTTMMDRMLRYSADIRIWASSQNDLMGLSGHQTILYVGTRSWKPRGPIDEQNLWFKPDFVDARDINPEPLLASENLGDVTFAVLCRDGNRPHVIKKVLERIVAAPAADRPDGVAMLSVFSDLRHIGAFVQAEMDKMGISVDLEDSTLVRPTIDRARRKTAVELIIRSLRARFAGQVPDDLPQQLEQLSMEALQEAFDRSTMATSVDDIVAAIAPRSIGPKL</sequence>
<accession>A0A933W2G1</accession>
<protein>
    <recommendedName>
        <fullName evidence="3">Transposase (putative) YhgA-like domain-containing protein</fullName>
    </recommendedName>
</protein>
<name>A0A933W2G1_RHOPL</name>
<evidence type="ECO:0000313" key="2">
    <source>
        <dbReference type="Proteomes" id="UP000782519"/>
    </source>
</evidence>
<organism evidence="1 2">
    <name type="scientific">Rhodopseudomonas palustris</name>
    <dbReference type="NCBI Taxonomy" id="1076"/>
    <lineage>
        <taxon>Bacteria</taxon>
        <taxon>Pseudomonadati</taxon>
        <taxon>Pseudomonadota</taxon>
        <taxon>Alphaproteobacteria</taxon>
        <taxon>Hyphomicrobiales</taxon>
        <taxon>Nitrobacteraceae</taxon>
        <taxon>Rhodopseudomonas</taxon>
    </lineage>
</organism>
<dbReference type="AlphaFoldDB" id="A0A933W2G1"/>